<dbReference type="InterPro" id="IPR001367">
    <property type="entry name" value="Fe_dep_repressor"/>
</dbReference>
<dbReference type="InterPro" id="IPR022687">
    <property type="entry name" value="HTH_DTXR"/>
</dbReference>
<evidence type="ECO:0000256" key="2">
    <source>
        <dbReference type="ARBA" id="ARBA00007871"/>
    </source>
</evidence>
<dbReference type="InterPro" id="IPR036421">
    <property type="entry name" value="Fe_dep_repressor_sf"/>
</dbReference>
<dbReference type="RefSeq" id="WP_338686436.1">
    <property type="nucleotide sequence ID" value="NZ_AP024702.1"/>
</dbReference>
<sequence>MPSSTVENYLKAIFGLADDAGDDSGLVPIGAIAKSLGLTPGTVTTMMKQLERDGFVDYLPRRGVTLTDPGRTTALQVLRRHRLIELFLVEVMHLDWAHVHEEAEVLEHALSDRMVERIDEMLGHPEYDPHGDPIPSADGVVGEDRSRSLADCEAGDYRLVRVARDEPDFLSWLQQSGLRPGAGIRLRGRDRLAGIVEIEVDGDEAKVSESVAAALRVE</sequence>
<dbReference type="PANTHER" id="PTHR33238">
    <property type="entry name" value="IRON (METAL) DEPENDENT REPRESSOR, DTXR FAMILY"/>
    <property type="match status" value="1"/>
</dbReference>
<keyword evidence="8" id="KW-0805">Transcription regulation</keyword>
<evidence type="ECO:0000259" key="15">
    <source>
        <dbReference type="PROSITE" id="PS50944"/>
    </source>
</evidence>
<evidence type="ECO:0000256" key="13">
    <source>
        <dbReference type="ARBA" id="ARBA00025185"/>
    </source>
</evidence>
<keyword evidence="7" id="KW-0408">Iron</keyword>
<dbReference type="PROSITE" id="PS50944">
    <property type="entry name" value="HTH_DTXR"/>
    <property type="match status" value="1"/>
</dbReference>
<keyword evidence="17" id="KW-1185">Reference proteome</keyword>
<evidence type="ECO:0000256" key="8">
    <source>
        <dbReference type="ARBA" id="ARBA00023015"/>
    </source>
</evidence>
<organism evidence="16 17">
    <name type="scientific">Haloferula helveola</name>
    <dbReference type="NCBI Taxonomy" id="490095"/>
    <lineage>
        <taxon>Bacteria</taxon>
        <taxon>Pseudomonadati</taxon>
        <taxon>Verrucomicrobiota</taxon>
        <taxon>Verrucomicrobiia</taxon>
        <taxon>Verrucomicrobiales</taxon>
        <taxon>Verrucomicrobiaceae</taxon>
        <taxon>Haloferula</taxon>
    </lineage>
</organism>
<comment type="similarity">
    <text evidence="2">Belongs to the DtxR/MntR family.</text>
</comment>
<keyword evidence="9 16" id="KW-0238">DNA-binding</keyword>
<dbReference type="InterPro" id="IPR008988">
    <property type="entry name" value="Transcriptional_repressor_C"/>
</dbReference>
<dbReference type="Gene3D" id="2.30.30.90">
    <property type="match status" value="1"/>
</dbReference>
<accession>A0ABM7RGG7</accession>
<dbReference type="Pfam" id="PF01325">
    <property type="entry name" value="Fe_dep_repress"/>
    <property type="match status" value="1"/>
</dbReference>
<evidence type="ECO:0000313" key="16">
    <source>
        <dbReference type="EMBL" id="BCX49720.1"/>
    </source>
</evidence>
<dbReference type="InterPro" id="IPR036390">
    <property type="entry name" value="WH_DNA-bd_sf"/>
</dbReference>
<dbReference type="Gene3D" id="1.10.10.10">
    <property type="entry name" value="Winged helix-like DNA-binding domain superfamily/Winged helix DNA-binding domain"/>
    <property type="match status" value="1"/>
</dbReference>
<dbReference type="SUPFAM" id="SSF46785">
    <property type="entry name" value="Winged helix' DNA-binding domain"/>
    <property type="match status" value="1"/>
</dbReference>
<dbReference type="SUPFAM" id="SSF47979">
    <property type="entry name" value="Iron-dependent repressor protein, dimerization domain"/>
    <property type="match status" value="1"/>
</dbReference>
<keyword evidence="11" id="KW-0804">Transcription</keyword>
<comment type="function">
    <text evidence="13">In the presence of manganese, represses expression of mntH and mntS. Up-regulates expression of mntP.</text>
</comment>
<dbReference type="Proteomes" id="UP001374893">
    <property type="component" value="Chromosome"/>
</dbReference>
<name>A0ABM7RGG7_9BACT</name>
<keyword evidence="6" id="KW-0678">Repressor</keyword>
<dbReference type="InterPro" id="IPR007167">
    <property type="entry name" value="Fe-transptr_FeoA-like"/>
</dbReference>
<dbReference type="GO" id="GO:0003677">
    <property type="term" value="F:DNA binding"/>
    <property type="evidence" value="ECO:0007669"/>
    <property type="project" value="UniProtKB-KW"/>
</dbReference>
<reference evidence="16 17" key="1">
    <citation type="submission" date="2021-06" db="EMBL/GenBank/DDBJ databases">
        <title>Complete genome of Haloferula helveola possessing various polysaccharide degrading enzymes.</title>
        <authorList>
            <person name="Takami H."/>
            <person name="Huang C."/>
            <person name="Hamasaki K."/>
        </authorList>
    </citation>
    <scope>NUCLEOTIDE SEQUENCE [LARGE SCALE GENOMIC DNA]</scope>
    <source>
        <strain evidence="16 17">CN-1</strain>
    </source>
</reference>
<gene>
    <name evidence="16" type="ORF">HAHE_36280</name>
</gene>
<dbReference type="InterPro" id="IPR036388">
    <property type="entry name" value="WH-like_DNA-bd_sf"/>
</dbReference>
<dbReference type="SUPFAM" id="SSF50037">
    <property type="entry name" value="C-terminal domain of transcriptional repressors"/>
    <property type="match status" value="1"/>
</dbReference>
<proteinExistence type="inferred from homology"/>
<evidence type="ECO:0000256" key="3">
    <source>
        <dbReference type="ARBA" id="ARBA00011738"/>
    </source>
</evidence>
<evidence type="ECO:0000313" key="17">
    <source>
        <dbReference type="Proteomes" id="UP001374893"/>
    </source>
</evidence>
<evidence type="ECO:0000256" key="5">
    <source>
        <dbReference type="ARBA" id="ARBA00022490"/>
    </source>
</evidence>
<dbReference type="Gene3D" id="1.10.60.10">
    <property type="entry name" value="Iron dependent repressor, metal binding and dimerisation domain"/>
    <property type="match status" value="1"/>
</dbReference>
<evidence type="ECO:0000256" key="10">
    <source>
        <dbReference type="ARBA" id="ARBA00023159"/>
    </source>
</evidence>
<evidence type="ECO:0000256" key="9">
    <source>
        <dbReference type="ARBA" id="ARBA00023125"/>
    </source>
</evidence>
<dbReference type="Pfam" id="PF02742">
    <property type="entry name" value="Fe_dep_repr_C"/>
    <property type="match status" value="1"/>
</dbReference>
<evidence type="ECO:0000256" key="12">
    <source>
        <dbReference type="ARBA" id="ARBA00023211"/>
    </source>
</evidence>
<evidence type="ECO:0000256" key="7">
    <source>
        <dbReference type="ARBA" id="ARBA00023004"/>
    </source>
</evidence>
<feature type="domain" description="HTH dtxR-type" evidence="15">
    <location>
        <begin position="1"/>
        <end position="67"/>
    </location>
</feature>
<evidence type="ECO:0000256" key="11">
    <source>
        <dbReference type="ARBA" id="ARBA00023163"/>
    </source>
</evidence>
<dbReference type="PANTHER" id="PTHR33238:SF11">
    <property type="entry name" value="TRANSCRIPTIONAL REGULATOR MNTR"/>
    <property type="match status" value="1"/>
</dbReference>
<dbReference type="InterPro" id="IPR038157">
    <property type="entry name" value="FeoA_core_dom"/>
</dbReference>
<dbReference type="Pfam" id="PF04023">
    <property type="entry name" value="FeoA"/>
    <property type="match status" value="1"/>
</dbReference>
<dbReference type="EMBL" id="AP024702">
    <property type="protein sequence ID" value="BCX49720.1"/>
    <property type="molecule type" value="Genomic_DNA"/>
</dbReference>
<protein>
    <recommendedName>
        <fullName evidence="4">Transcriptional regulator MntR</fullName>
    </recommendedName>
    <alternativeName>
        <fullName evidence="14">Manganese transport regulator</fullName>
    </alternativeName>
</protein>
<dbReference type="InterPro" id="IPR050536">
    <property type="entry name" value="DtxR_MntR_Metal-Reg"/>
</dbReference>
<keyword evidence="10" id="KW-0010">Activator</keyword>
<evidence type="ECO:0000256" key="6">
    <source>
        <dbReference type="ARBA" id="ARBA00022491"/>
    </source>
</evidence>
<dbReference type="SMART" id="SM00529">
    <property type="entry name" value="HTH_DTXR"/>
    <property type="match status" value="1"/>
</dbReference>
<comment type="subcellular location">
    <subcellularLocation>
        <location evidence="1">Cytoplasm</location>
    </subcellularLocation>
</comment>
<evidence type="ECO:0000256" key="14">
    <source>
        <dbReference type="ARBA" id="ARBA00032593"/>
    </source>
</evidence>
<comment type="subunit">
    <text evidence="3">Homodimer.</text>
</comment>
<dbReference type="InterPro" id="IPR022689">
    <property type="entry name" value="Iron_dep_repressor"/>
</dbReference>
<keyword evidence="12" id="KW-0464">Manganese</keyword>
<keyword evidence="5" id="KW-0963">Cytoplasm</keyword>
<evidence type="ECO:0000256" key="1">
    <source>
        <dbReference type="ARBA" id="ARBA00004496"/>
    </source>
</evidence>
<evidence type="ECO:0000256" key="4">
    <source>
        <dbReference type="ARBA" id="ARBA00022386"/>
    </source>
</evidence>